<organism evidence="2 3">
    <name type="scientific">Huiozyma naganishii (strain ATCC MYA-139 / BCRC 22969 / CBS 8797 / KCTC 17520 / NBRC 10181 / NCYC 3082 / Yp74L-3)</name>
    <name type="common">Yeast</name>
    <name type="synonym">Kazachstania naganishii</name>
    <dbReference type="NCBI Taxonomy" id="1071383"/>
    <lineage>
        <taxon>Eukaryota</taxon>
        <taxon>Fungi</taxon>
        <taxon>Dikarya</taxon>
        <taxon>Ascomycota</taxon>
        <taxon>Saccharomycotina</taxon>
        <taxon>Saccharomycetes</taxon>
        <taxon>Saccharomycetales</taxon>
        <taxon>Saccharomycetaceae</taxon>
        <taxon>Huiozyma</taxon>
    </lineage>
</organism>
<dbReference type="HOGENOM" id="CLU_1917351_0_0_1"/>
<evidence type="ECO:0000313" key="3">
    <source>
        <dbReference type="Proteomes" id="UP000006310"/>
    </source>
</evidence>
<reference evidence="2 3" key="1">
    <citation type="journal article" date="2011" name="Proc. Natl. Acad. Sci. U.S.A.">
        <title>Evolutionary erosion of yeast sex chromosomes by mating-type switching accidents.</title>
        <authorList>
            <person name="Gordon J.L."/>
            <person name="Armisen D."/>
            <person name="Proux-Wera E."/>
            <person name="Oheigeartaigh S.S."/>
            <person name="Byrne K.P."/>
            <person name="Wolfe K.H."/>
        </authorList>
    </citation>
    <scope>NUCLEOTIDE SEQUENCE [LARGE SCALE GENOMIC DNA]</scope>
    <source>
        <strain evidence="3">ATCC MYA-139 / BCRC 22969 / CBS 8797 / CCRC 22969 / KCTC 17520 / NBRC 10181 / NCYC 3082</strain>
    </source>
</reference>
<feature type="region of interest" description="Disordered" evidence="1">
    <location>
        <begin position="49"/>
        <end position="98"/>
    </location>
</feature>
<feature type="compositionally biased region" description="Acidic residues" evidence="1">
    <location>
        <begin position="73"/>
        <end position="95"/>
    </location>
</feature>
<protein>
    <submittedName>
        <fullName evidence="2">Uncharacterized protein</fullName>
    </submittedName>
</protein>
<reference evidence="3" key="2">
    <citation type="submission" date="2012-08" db="EMBL/GenBank/DDBJ databases">
        <title>Genome sequence of Kazachstania naganishii.</title>
        <authorList>
            <person name="Gordon J.L."/>
            <person name="Armisen D."/>
            <person name="Proux-Wera E."/>
            <person name="OhEigeartaigh S.S."/>
            <person name="Byrne K.P."/>
            <person name="Wolfe K.H."/>
        </authorList>
    </citation>
    <scope>NUCLEOTIDE SEQUENCE [LARGE SCALE GENOMIC DNA]</scope>
    <source>
        <strain evidence="3">ATCC MYA-139 / BCRC 22969 / CBS 8797 / CCRC 22969 / KCTC 17520 / NBRC 10181 / NCYC 3082</strain>
    </source>
</reference>
<dbReference type="RefSeq" id="XP_022465268.1">
    <property type="nucleotide sequence ID" value="XM_022608810.1"/>
</dbReference>
<evidence type="ECO:0000256" key="1">
    <source>
        <dbReference type="SAM" id="MobiDB-lite"/>
    </source>
</evidence>
<dbReference type="AlphaFoldDB" id="J7S0J9"/>
<keyword evidence="3" id="KW-1185">Reference proteome</keyword>
<dbReference type="EMBL" id="HE978319">
    <property type="protein sequence ID" value="CCK71022.1"/>
    <property type="molecule type" value="Genomic_DNA"/>
</dbReference>
<feature type="compositionally biased region" description="Low complexity" evidence="1">
    <location>
        <begin position="56"/>
        <end position="66"/>
    </location>
</feature>
<name>J7S0J9_HUIN7</name>
<proteinExistence type="predicted"/>
<accession>J7S0J9</accession>
<evidence type="ECO:0000313" key="2">
    <source>
        <dbReference type="EMBL" id="CCK71022.1"/>
    </source>
</evidence>
<dbReference type="GeneID" id="34526737"/>
<dbReference type="KEGG" id="kng:KNAG_0F03595"/>
<sequence>MQGQLIDTVRDKLCECAGAVQSQRDCDLRVLVAHANLLDALLLEQRRREQQERLGRAGAAPPLLLADSCTDSSSDDEYSSLSSSEEEDSDEDSDYEYNAQYGIPSACGSANLLTKMASHSDPQLGRLVLPTM</sequence>
<dbReference type="Proteomes" id="UP000006310">
    <property type="component" value="Chromosome 6"/>
</dbReference>
<gene>
    <name evidence="2" type="primary">KNAG0F03595</name>
    <name evidence="2" type="ordered locus">KNAG_0F03595</name>
</gene>